<dbReference type="AlphaFoldDB" id="A0A2W4T153"/>
<feature type="compositionally biased region" description="Low complexity" evidence="1">
    <location>
        <begin position="7"/>
        <end position="30"/>
    </location>
</feature>
<comment type="caution">
    <text evidence="2">The sequence shown here is derived from an EMBL/GenBank/DDBJ whole genome shotgun (WGS) entry which is preliminary data.</text>
</comment>
<dbReference type="Proteomes" id="UP000249396">
    <property type="component" value="Unassembled WGS sequence"/>
</dbReference>
<dbReference type="EMBL" id="QJPH01000315">
    <property type="protein sequence ID" value="PZN78554.1"/>
    <property type="molecule type" value="Genomic_DNA"/>
</dbReference>
<name>A0A2W4T153_9GAMM</name>
<reference evidence="2 3" key="1">
    <citation type="journal article" date="2018" name="Aquat. Microb. Ecol.">
        <title>Gammaproteobacterial methanotrophs dominate.</title>
        <authorList>
            <person name="Rissanen A.J."/>
            <person name="Saarenheimo J."/>
            <person name="Tiirola M."/>
            <person name="Peura S."/>
            <person name="Aalto S.L."/>
            <person name="Karvinen A."/>
            <person name="Nykanen H."/>
        </authorList>
    </citation>
    <scope>NUCLEOTIDE SEQUENCE [LARGE SCALE GENOMIC DNA]</scope>
    <source>
        <strain evidence="2">AMbin10</strain>
    </source>
</reference>
<evidence type="ECO:0000313" key="3">
    <source>
        <dbReference type="Proteomes" id="UP000249396"/>
    </source>
</evidence>
<evidence type="ECO:0000313" key="2">
    <source>
        <dbReference type="EMBL" id="PZN78554.1"/>
    </source>
</evidence>
<gene>
    <name evidence="2" type="ORF">DM484_12805</name>
</gene>
<organism evidence="2 3">
    <name type="scientific">Candidatus Methylumidiphilus alinenensis</name>
    <dbReference type="NCBI Taxonomy" id="2202197"/>
    <lineage>
        <taxon>Bacteria</taxon>
        <taxon>Pseudomonadati</taxon>
        <taxon>Pseudomonadota</taxon>
        <taxon>Gammaproteobacteria</taxon>
        <taxon>Methylococcales</taxon>
        <taxon>Candidatus Methylumidiphilus</taxon>
    </lineage>
</organism>
<accession>A0A2W4T153</accession>
<sequence>MCLSGCTPQQSSSASGAAASGSSASATSPTQPCPSCGISSSSGTVSASDSVVQVSHGVTVKQGSTTLSPDAIQITTTCPNNPHVLQFINREILDSSGKPIARQMRTTGGSYQTTTDPANPVWNTDSAAKPVPYYEAVGAACNCPGKLTTWDAPTVSPGSGETWRANFRAFIICDGKVVREVQWSRSQTDGSSPSYTSSILNTSSLPDWATQTLSSQGYTYP</sequence>
<proteinExistence type="predicted"/>
<protein>
    <submittedName>
        <fullName evidence="2">Uncharacterized protein</fullName>
    </submittedName>
</protein>
<evidence type="ECO:0000256" key="1">
    <source>
        <dbReference type="SAM" id="MobiDB-lite"/>
    </source>
</evidence>
<feature type="region of interest" description="Disordered" evidence="1">
    <location>
        <begin position="1"/>
        <end position="39"/>
    </location>
</feature>